<dbReference type="EMBL" id="OPYN01000046">
    <property type="protein sequence ID" value="SPO59185.1"/>
    <property type="molecule type" value="Genomic_DNA"/>
</dbReference>
<comment type="caution">
    <text evidence="1">The sequence shown here is derived from an EMBL/GenBank/DDBJ whole genome shotgun (WGS) entry which is preliminary data.</text>
</comment>
<accession>A0AAQ1SRV3</accession>
<evidence type="ECO:0000313" key="1">
    <source>
        <dbReference type="EMBL" id="SPO59185.1"/>
    </source>
</evidence>
<evidence type="ECO:0000313" key="2">
    <source>
        <dbReference type="Proteomes" id="UP000294335"/>
    </source>
</evidence>
<dbReference type="Proteomes" id="UP000294335">
    <property type="component" value="Unassembled WGS sequence"/>
</dbReference>
<gene>
    <name evidence="1" type="ORF">JV551A3_V1_460048</name>
</gene>
<dbReference type="AlphaFoldDB" id="A0AAQ1SRV3"/>
<sequence>MAGLFFAITLMNAPPVIFADAKLGVLPVPLLPSSMAGLGVYLVRLPEIGRRADQWSDFRREAHEAHLHLCPAHSVPQPSI</sequence>
<name>A0AAQ1SRV3_9PSED</name>
<keyword evidence="2" id="KW-1185">Reference proteome</keyword>
<protein>
    <submittedName>
        <fullName evidence="1">Uncharacterized protein</fullName>
    </submittedName>
</protein>
<reference evidence="1 2" key="1">
    <citation type="submission" date="2018-02" db="EMBL/GenBank/DDBJ databases">
        <authorList>
            <person name="Dubost A."/>
        </authorList>
    </citation>
    <scope>NUCLEOTIDE SEQUENCE [LARGE SCALE GENOMIC DNA]</scope>
    <source>
        <strain evidence="2">JV551A3</strain>
    </source>
</reference>
<organism evidence="1 2">
    <name type="scientific">Pseudomonas inefficax</name>
    <dbReference type="NCBI Taxonomy" id="2078786"/>
    <lineage>
        <taxon>Bacteria</taxon>
        <taxon>Pseudomonadati</taxon>
        <taxon>Pseudomonadota</taxon>
        <taxon>Gammaproteobacteria</taxon>
        <taxon>Pseudomonadales</taxon>
        <taxon>Pseudomonadaceae</taxon>
        <taxon>Pseudomonas</taxon>
    </lineage>
</organism>
<proteinExistence type="predicted"/>